<dbReference type="InterPro" id="IPR026961">
    <property type="entry name" value="PGG_dom"/>
</dbReference>
<dbReference type="Pfam" id="PF00023">
    <property type="entry name" value="Ank"/>
    <property type="match status" value="1"/>
</dbReference>
<comment type="caution">
    <text evidence="11">The sequence shown here is derived from an EMBL/GenBank/DDBJ whole genome shotgun (WGS) entry which is preliminary data.</text>
</comment>
<feature type="transmembrane region" description="Helical" evidence="9">
    <location>
        <begin position="568"/>
        <end position="592"/>
    </location>
</feature>
<reference evidence="11" key="1">
    <citation type="submission" date="2020-03" db="EMBL/GenBank/DDBJ databases">
        <title>A high-quality chromosome-level genome assembly of a woody plant with both climbing and erect habits, Rhamnella rubrinervis.</title>
        <authorList>
            <person name="Lu Z."/>
            <person name="Yang Y."/>
            <person name="Zhu X."/>
            <person name="Sun Y."/>
        </authorList>
    </citation>
    <scope>NUCLEOTIDE SEQUENCE</scope>
    <source>
        <strain evidence="11">BYM</strain>
        <tissue evidence="11">Leaf</tissue>
    </source>
</reference>
<gene>
    <name evidence="11" type="ORF">FNV43_RR02749</name>
</gene>
<dbReference type="SMART" id="SM00248">
    <property type="entry name" value="ANK"/>
    <property type="match status" value="9"/>
</dbReference>
<dbReference type="Proteomes" id="UP000796880">
    <property type="component" value="Unassembled WGS sequence"/>
</dbReference>
<evidence type="ECO:0000256" key="1">
    <source>
        <dbReference type="ARBA" id="ARBA00004141"/>
    </source>
</evidence>
<feature type="transmembrane region" description="Helical" evidence="9">
    <location>
        <begin position="499"/>
        <end position="519"/>
    </location>
</feature>
<keyword evidence="2 9" id="KW-0812">Transmembrane</keyword>
<keyword evidence="6 9" id="KW-0472">Membrane</keyword>
<dbReference type="InterPro" id="IPR002110">
    <property type="entry name" value="Ankyrin_rpt"/>
</dbReference>
<feature type="repeat" description="ANK" evidence="7">
    <location>
        <begin position="79"/>
        <end position="101"/>
    </location>
</feature>
<evidence type="ECO:0000256" key="4">
    <source>
        <dbReference type="ARBA" id="ARBA00022989"/>
    </source>
</evidence>
<dbReference type="Pfam" id="PF12796">
    <property type="entry name" value="Ank_2"/>
    <property type="match status" value="3"/>
</dbReference>
<dbReference type="Pfam" id="PF13857">
    <property type="entry name" value="Ank_5"/>
    <property type="match status" value="1"/>
</dbReference>
<feature type="domain" description="PGG" evidence="10">
    <location>
        <begin position="451"/>
        <end position="560"/>
    </location>
</feature>
<dbReference type="PANTHER" id="PTHR24186:SF50">
    <property type="entry name" value="ANKYRIN REPEAT-CONTAINING PROTEIN ITN1-LIKE ISOFORM X1"/>
    <property type="match status" value="1"/>
</dbReference>
<evidence type="ECO:0000256" key="2">
    <source>
        <dbReference type="ARBA" id="ARBA00022692"/>
    </source>
</evidence>
<evidence type="ECO:0000256" key="3">
    <source>
        <dbReference type="ARBA" id="ARBA00022737"/>
    </source>
</evidence>
<dbReference type="OrthoDB" id="1191909at2759"/>
<evidence type="ECO:0000256" key="5">
    <source>
        <dbReference type="ARBA" id="ARBA00023043"/>
    </source>
</evidence>
<keyword evidence="5 7" id="KW-0040">ANK repeat</keyword>
<dbReference type="InterPro" id="IPR036770">
    <property type="entry name" value="Ankyrin_rpt-contain_sf"/>
</dbReference>
<feature type="repeat" description="ANK" evidence="7">
    <location>
        <begin position="269"/>
        <end position="301"/>
    </location>
</feature>
<feature type="region of interest" description="Disordered" evidence="8">
    <location>
        <begin position="408"/>
        <end position="428"/>
    </location>
</feature>
<dbReference type="Gene3D" id="1.25.40.20">
    <property type="entry name" value="Ankyrin repeat-containing domain"/>
    <property type="match status" value="2"/>
</dbReference>
<evidence type="ECO:0000256" key="8">
    <source>
        <dbReference type="SAM" id="MobiDB-lite"/>
    </source>
</evidence>
<keyword evidence="3" id="KW-0677">Repeat</keyword>
<evidence type="ECO:0000259" key="10">
    <source>
        <dbReference type="Pfam" id="PF13962"/>
    </source>
</evidence>
<dbReference type="AlphaFoldDB" id="A0A8K0MN22"/>
<dbReference type="PROSITE" id="PS50088">
    <property type="entry name" value="ANK_REPEAT"/>
    <property type="match status" value="2"/>
</dbReference>
<evidence type="ECO:0000313" key="11">
    <source>
        <dbReference type="EMBL" id="KAF3452316.1"/>
    </source>
</evidence>
<feature type="transmembrane region" description="Helical" evidence="9">
    <location>
        <begin position="539"/>
        <end position="561"/>
    </location>
</feature>
<dbReference type="EMBL" id="VOIH02000002">
    <property type="protein sequence ID" value="KAF3452316.1"/>
    <property type="molecule type" value="Genomic_DNA"/>
</dbReference>
<dbReference type="GO" id="GO:0005886">
    <property type="term" value="C:plasma membrane"/>
    <property type="evidence" value="ECO:0007669"/>
    <property type="project" value="TreeGrafter"/>
</dbReference>
<dbReference type="PANTHER" id="PTHR24186">
    <property type="entry name" value="PROTEIN PHOSPHATASE 1 REGULATORY SUBUNIT"/>
    <property type="match status" value="1"/>
</dbReference>
<organism evidence="11 12">
    <name type="scientific">Rhamnella rubrinervis</name>
    <dbReference type="NCBI Taxonomy" id="2594499"/>
    <lineage>
        <taxon>Eukaryota</taxon>
        <taxon>Viridiplantae</taxon>
        <taxon>Streptophyta</taxon>
        <taxon>Embryophyta</taxon>
        <taxon>Tracheophyta</taxon>
        <taxon>Spermatophyta</taxon>
        <taxon>Magnoliopsida</taxon>
        <taxon>eudicotyledons</taxon>
        <taxon>Gunneridae</taxon>
        <taxon>Pentapetalae</taxon>
        <taxon>rosids</taxon>
        <taxon>fabids</taxon>
        <taxon>Rosales</taxon>
        <taxon>Rhamnaceae</taxon>
        <taxon>rhamnoid group</taxon>
        <taxon>Rhamneae</taxon>
        <taxon>Rhamnella</taxon>
    </lineage>
</organism>
<sequence>MNWMTTMVDPQLYRAISRGDETGLQSLYGGSGGDWNVLPKETAQGNTLLHVAALHRQTQIARIILSFQPSLLYSRNSSDEDSPLHIAARLGYLEIVQLLIDCADAESSSTSSGAQIELYPTRMVNLARDTVLHDAVRNGHLAVVEFLLARDPGLAQLLNAAGESPLFLAVERKRFDIAKHLLHNAQVCSYEGRDGMNALHAATLRFCELGLLKEMVSKCSTAVVQADNLGCTPLHCAAILGYKEAVELFLTDESVLAYKNTLAYKIDKQGMSTFHMAAKNGHVQVMEKLMEICPDIAEQLNCINRQTALHVAVQGGKDKAVEYLLTRFGLEGLINKQDTDGNTALHLAAINEVSPILEILVNGERFDANLVNKDGLTAIDIMQSSTQLDILQKQQLVGANIGMEEPMQTERELEAPEENSKDQRDRPVRSVRMRKALAVLRFFNPLSVGEDASNNDILIATIIATVTFSAAFQAPGGYESDGPHQGLPLFRNKPGFNSFIIFDSLAFGLSSGSIFLHFLASITDHGNSTSARNYCLQTALASTFYSILAMIGAFISAVFLVSEDSSGLRIAAFVSGCSFVYCCLSVCTLRWMDYVASKM</sequence>
<dbReference type="PROSITE" id="PS50297">
    <property type="entry name" value="ANK_REP_REGION"/>
    <property type="match status" value="2"/>
</dbReference>
<dbReference type="Pfam" id="PF13962">
    <property type="entry name" value="PGG"/>
    <property type="match status" value="1"/>
</dbReference>
<proteinExistence type="predicted"/>
<name>A0A8K0MN22_9ROSA</name>
<keyword evidence="12" id="KW-1185">Reference proteome</keyword>
<dbReference type="SUPFAM" id="SSF48403">
    <property type="entry name" value="Ankyrin repeat"/>
    <property type="match status" value="1"/>
</dbReference>
<evidence type="ECO:0000313" key="12">
    <source>
        <dbReference type="Proteomes" id="UP000796880"/>
    </source>
</evidence>
<protein>
    <recommendedName>
        <fullName evidence="10">PGG domain-containing protein</fullName>
    </recommendedName>
</protein>
<accession>A0A8K0MN22</accession>
<keyword evidence="4 9" id="KW-1133">Transmembrane helix</keyword>
<evidence type="ECO:0000256" key="6">
    <source>
        <dbReference type="ARBA" id="ARBA00023136"/>
    </source>
</evidence>
<evidence type="ECO:0000256" key="7">
    <source>
        <dbReference type="PROSITE-ProRule" id="PRU00023"/>
    </source>
</evidence>
<comment type="subcellular location">
    <subcellularLocation>
        <location evidence="1">Membrane</location>
        <topology evidence="1">Multi-pass membrane protein</topology>
    </subcellularLocation>
</comment>
<evidence type="ECO:0000256" key="9">
    <source>
        <dbReference type="SAM" id="Phobius"/>
    </source>
</evidence>